<dbReference type="Pfam" id="PF00383">
    <property type="entry name" value="dCMP_cyt_deam_1"/>
    <property type="match status" value="1"/>
</dbReference>
<dbReference type="PANTHER" id="PTHR38011">
    <property type="entry name" value="DIHYDROFOLATE REDUCTASE FAMILY PROTEIN (AFU_ORTHOLOGUE AFUA_8G06820)"/>
    <property type="match status" value="1"/>
</dbReference>
<dbReference type="InterPro" id="IPR016193">
    <property type="entry name" value="Cytidine_deaminase-like"/>
</dbReference>
<reference evidence="5" key="2">
    <citation type="submission" date="2020-07" db="EMBL/GenBank/DDBJ databases">
        <authorList>
            <person name="Vera ALvarez R."/>
            <person name="Arias-Moreno D.M."/>
            <person name="Jimenez-Jacinto V."/>
            <person name="Jimenez-Bremont J.F."/>
            <person name="Swaminathan K."/>
            <person name="Moose S.P."/>
            <person name="Guerrero-Gonzalez M.L."/>
            <person name="Marino-Ramirez L."/>
            <person name="Landsman D."/>
            <person name="Rodriguez-Kessler M."/>
            <person name="Delgado-Sanchez P."/>
        </authorList>
    </citation>
    <scope>NUCLEOTIDE SEQUENCE</scope>
    <source>
        <tissue evidence="5">Cladode</tissue>
    </source>
</reference>
<evidence type="ECO:0000256" key="3">
    <source>
        <dbReference type="ARBA" id="ARBA00023002"/>
    </source>
</evidence>
<dbReference type="AlphaFoldDB" id="A0A7C9A5H1"/>
<dbReference type="CDD" id="cd01284">
    <property type="entry name" value="Riboflavin_deaminase-reductase"/>
    <property type="match status" value="1"/>
</dbReference>
<feature type="domain" description="CMP/dCMP-type deaminase" evidence="4">
    <location>
        <begin position="35"/>
        <end position="155"/>
    </location>
</feature>
<dbReference type="InterPro" id="IPR002734">
    <property type="entry name" value="RibDG_C"/>
</dbReference>
<dbReference type="InterPro" id="IPR002125">
    <property type="entry name" value="CMP_dCMP_dom"/>
</dbReference>
<name>A0A7C9A5H1_OPUST</name>
<dbReference type="GO" id="GO:0009231">
    <property type="term" value="P:riboflavin biosynthetic process"/>
    <property type="evidence" value="ECO:0007669"/>
    <property type="project" value="InterPro"/>
</dbReference>
<comment type="pathway">
    <text evidence="1">Cofactor biosynthesis; riboflavin biosynthesis.</text>
</comment>
<dbReference type="Gene3D" id="3.40.140.10">
    <property type="entry name" value="Cytidine Deaminase, domain 2"/>
    <property type="match status" value="1"/>
</dbReference>
<reference evidence="5" key="1">
    <citation type="journal article" date="2013" name="J. Plant Res.">
        <title>Effect of fungi and light on seed germination of three Opuntia species from semiarid lands of central Mexico.</title>
        <authorList>
            <person name="Delgado-Sanchez P."/>
            <person name="Jimenez-Bremont J.F."/>
            <person name="Guerrero-Gonzalez Mde L."/>
            <person name="Flores J."/>
        </authorList>
    </citation>
    <scope>NUCLEOTIDE SEQUENCE</scope>
    <source>
        <tissue evidence="5">Cladode</tissue>
    </source>
</reference>
<dbReference type="InterPro" id="IPR024072">
    <property type="entry name" value="DHFR-like_dom_sf"/>
</dbReference>
<keyword evidence="3" id="KW-0560">Oxidoreductase</keyword>
<keyword evidence="2" id="KW-0521">NADP</keyword>
<sequence>MRERGRESERERMVASMARACMLPMMRASDPRSHALDASYIKRAVELADKSAGFTSPHPNFGCVIVAGKVVGEGYLYAQGTTPAEVQAVEAAGACCRDATTYLNMEPGDCHGEHTAVSALVKSGIKRVVIGIRHPLNHLRGNAIQALRGEGVQVDVLGEDLQGDIVEEAHKSCLLVNGPLIIRAASKIPYSILKYAMTLDGKIATTSGHASWISSKLSRRLVFELRGRSDAVIVGGNTVRKDSMDLSCLFH</sequence>
<organism evidence="5">
    <name type="scientific">Opuntia streptacantha</name>
    <name type="common">Prickly pear cactus</name>
    <name type="synonym">Opuntia cardona</name>
    <dbReference type="NCBI Taxonomy" id="393608"/>
    <lineage>
        <taxon>Eukaryota</taxon>
        <taxon>Viridiplantae</taxon>
        <taxon>Streptophyta</taxon>
        <taxon>Embryophyta</taxon>
        <taxon>Tracheophyta</taxon>
        <taxon>Spermatophyta</taxon>
        <taxon>Magnoliopsida</taxon>
        <taxon>eudicotyledons</taxon>
        <taxon>Gunneridae</taxon>
        <taxon>Pentapetalae</taxon>
        <taxon>Caryophyllales</taxon>
        <taxon>Cactineae</taxon>
        <taxon>Cactaceae</taxon>
        <taxon>Opuntioideae</taxon>
        <taxon>Opuntia</taxon>
    </lineage>
</organism>
<dbReference type="GO" id="GO:0008703">
    <property type="term" value="F:5-amino-6-(5-phosphoribosylamino)uracil reductase activity"/>
    <property type="evidence" value="ECO:0007669"/>
    <property type="project" value="InterPro"/>
</dbReference>
<accession>A0A7C9A5H1</accession>
<evidence type="ECO:0000256" key="2">
    <source>
        <dbReference type="ARBA" id="ARBA00022857"/>
    </source>
</evidence>
<evidence type="ECO:0000259" key="4">
    <source>
        <dbReference type="PROSITE" id="PS51747"/>
    </source>
</evidence>
<evidence type="ECO:0000256" key="1">
    <source>
        <dbReference type="ARBA" id="ARBA00005104"/>
    </source>
</evidence>
<dbReference type="SUPFAM" id="SSF53597">
    <property type="entry name" value="Dihydrofolate reductase-like"/>
    <property type="match status" value="1"/>
</dbReference>
<proteinExistence type="predicted"/>
<dbReference type="InterPro" id="IPR050765">
    <property type="entry name" value="Riboflavin_Biosynth_HTPR"/>
</dbReference>
<protein>
    <recommendedName>
        <fullName evidence="4">CMP/dCMP-type deaminase domain-containing protein</fullName>
    </recommendedName>
</protein>
<dbReference type="SUPFAM" id="SSF53927">
    <property type="entry name" value="Cytidine deaminase-like"/>
    <property type="match status" value="1"/>
</dbReference>
<dbReference type="PANTHER" id="PTHR38011:SF7">
    <property type="entry name" value="2,5-DIAMINO-6-RIBOSYLAMINO-4(3H)-PYRIMIDINONE 5'-PHOSPHATE REDUCTASE"/>
    <property type="match status" value="1"/>
</dbReference>
<dbReference type="Gene3D" id="3.40.430.10">
    <property type="entry name" value="Dihydrofolate Reductase, subunit A"/>
    <property type="match status" value="1"/>
</dbReference>
<dbReference type="Pfam" id="PF01872">
    <property type="entry name" value="RibD_C"/>
    <property type="match status" value="1"/>
</dbReference>
<dbReference type="PROSITE" id="PS51747">
    <property type="entry name" value="CYT_DCMP_DEAMINASES_2"/>
    <property type="match status" value="1"/>
</dbReference>
<evidence type="ECO:0000313" key="5">
    <source>
        <dbReference type="EMBL" id="MBA4659096.1"/>
    </source>
</evidence>
<dbReference type="EMBL" id="GISG01202849">
    <property type="protein sequence ID" value="MBA4659096.1"/>
    <property type="molecule type" value="Transcribed_RNA"/>
</dbReference>